<dbReference type="EMBL" id="LT635757">
    <property type="protein sequence ID" value="SGZ50301.1"/>
    <property type="molecule type" value="Genomic_DNA"/>
</dbReference>
<dbReference type="AlphaFoldDB" id="A0A1L0G0U5"/>
<dbReference type="Proteomes" id="UP000182334">
    <property type="component" value="Chromosome II"/>
</dbReference>
<protein>
    <submittedName>
        <fullName evidence="1">CIC11C00000001609</fullName>
    </submittedName>
</protein>
<evidence type="ECO:0000313" key="2">
    <source>
        <dbReference type="Proteomes" id="UP000182334"/>
    </source>
</evidence>
<organism evidence="1 2">
    <name type="scientific">Sungouiella intermedia</name>
    <dbReference type="NCBI Taxonomy" id="45354"/>
    <lineage>
        <taxon>Eukaryota</taxon>
        <taxon>Fungi</taxon>
        <taxon>Dikarya</taxon>
        <taxon>Ascomycota</taxon>
        <taxon>Saccharomycotina</taxon>
        <taxon>Pichiomycetes</taxon>
        <taxon>Metschnikowiaceae</taxon>
        <taxon>Sungouiella</taxon>
    </lineage>
</organism>
<name>A0A1L0G0U5_9ASCO</name>
<evidence type="ECO:0000313" key="1">
    <source>
        <dbReference type="EMBL" id="SGZ50301.1"/>
    </source>
</evidence>
<gene>
    <name evidence="1" type="ORF">SAMEA4029010_CIC11G00000001609</name>
</gene>
<reference evidence="1 2" key="1">
    <citation type="submission" date="2016-10" db="EMBL/GenBank/DDBJ databases">
        <authorList>
            <person name="de Groot N.N."/>
        </authorList>
    </citation>
    <scope>NUCLEOTIDE SEQUENCE [LARGE SCALE GENOMIC DNA]</scope>
    <source>
        <strain evidence="1 2">CBS 141442</strain>
    </source>
</reference>
<proteinExistence type="predicted"/>
<sequence>MDYLCNHRPVSVAAEIAVLERCHPRQSSHHSTRHPPYQVRNASGKVDYEPAVLVLPGNYDEIGWRANTAL</sequence>
<accession>A0A1L0G0U5</accession>
<keyword evidence="2" id="KW-1185">Reference proteome</keyword>